<dbReference type="PROSITE" id="PS50158">
    <property type="entry name" value="ZF_CCHC"/>
    <property type="match status" value="1"/>
</dbReference>
<feature type="domain" description="CCHC-type" evidence="3">
    <location>
        <begin position="258"/>
        <end position="273"/>
    </location>
</feature>
<evidence type="ECO:0000259" key="3">
    <source>
        <dbReference type="PROSITE" id="PS50158"/>
    </source>
</evidence>
<dbReference type="InterPro" id="IPR025558">
    <property type="entry name" value="DUF4283"/>
</dbReference>
<dbReference type="EMBL" id="VEPZ02000409">
    <property type="protein sequence ID" value="KAE8725664.1"/>
    <property type="molecule type" value="Genomic_DNA"/>
</dbReference>
<dbReference type="InterPro" id="IPR001878">
    <property type="entry name" value="Znf_CCHC"/>
</dbReference>
<keyword evidence="5" id="KW-1185">Reference proteome</keyword>
<gene>
    <name evidence="4" type="ORF">F3Y22_tig00008262pilonHSYRG00025</name>
</gene>
<accession>A0A6A3CAB9</accession>
<feature type="region of interest" description="Disordered" evidence="2">
    <location>
        <begin position="1"/>
        <end position="25"/>
    </location>
</feature>
<dbReference type="Pfam" id="PF14111">
    <property type="entry name" value="DUF4283"/>
    <property type="match status" value="1"/>
</dbReference>
<evidence type="ECO:0000313" key="5">
    <source>
        <dbReference type="Proteomes" id="UP000436088"/>
    </source>
</evidence>
<dbReference type="GO" id="GO:0008270">
    <property type="term" value="F:zinc ion binding"/>
    <property type="evidence" value="ECO:0007669"/>
    <property type="project" value="UniProtKB-KW"/>
</dbReference>
<protein>
    <recommendedName>
        <fullName evidence="3">CCHC-type domain-containing protein</fullName>
    </recommendedName>
</protein>
<sequence length="351" mass="39220">MAIEKPTENHALPTISRNPSFHGNRPPEEAMAMDDLRVVAPVSPVLSESHANDVLMEDLASGTSGFSASISYGTRRDSTFLEAGKGKEAIPMLIHNVDVGDGCSNGKLTPQKPNDVFWNDDGDLILIDLDNEYFLVRFANEDDFHHVLAGGPWVIYESYPTVQHWSRDFSTALDHHSRIMIWVRLPGLPYRYYTGSLLCLIAGTIGEVVRIDYNTPDGKRGRFTRLAVVINLDKPLVYGILIDDHRQTVEYEGMPTICFGCGKYGHVKELCKEEVETSVEKAPVEARQDALGKRQLQGFEILSEVDEVRDLHTGSPKVDKNVTPDFRRSTVTPQEQLSVEPVIKVNSVTKR</sequence>
<reference evidence="4" key="1">
    <citation type="submission" date="2019-09" db="EMBL/GenBank/DDBJ databases">
        <title>Draft genome information of white flower Hibiscus syriacus.</title>
        <authorList>
            <person name="Kim Y.-M."/>
        </authorList>
    </citation>
    <scope>NUCLEOTIDE SEQUENCE [LARGE SCALE GENOMIC DNA]</scope>
    <source>
        <strain evidence="4">YM2019G1</strain>
    </source>
</reference>
<keyword evidence="1" id="KW-0479">Metal-binding</keyword>
<comment type="caution">
    <text evidence="4">The sequence shown here is derived from an EMBL/GenBank/DDBJ whole genome shotgun (WGS) entry which is preliminary data.</text>
</comment>
<dbReference type="InterPro" id="IPR040256">
    <property type="entry name" value="At4g02000-like"/>
</dbReference>
<evidence type="ECO:0000313" key="4">
    <source>
        <dbReference type="EMBL" id="KAE8725664.1"/>
    </source>
</evidence>
<evidence type="ECO:0000256" key="1">
    <source>
        <dbReference type="PROSITE-ProRule" id="PRU00047"/>
    </source>
</evidence>
<name>A0A6A3CAB9_HIBSY</name>
<keyword evidence="1" id="KW-0862">Zinc</keyword>
<organism evidence="4 5">
    <name type="scientific">Hibiscus syriacus</name>
    <name type="common">Rose of Sharon</name>
    <dbReference type="NCBI Taxonomy" id="106335"/>
    <lineage>
        <taxon>Eukaryota</taxon>
        <taxon>Viridiplantae</taxon>
        <taxon>Streptophyta</taxon>
        <taxon>Embryophyta</taxon>
        <taxon>Tracheophyta</taxon>
        <taxon>Spermatophyta</taxon>
        <taxon>Magnoliopsida</taxon>
        <taxon>eudicotyledons</taxon>
        <taxon>Gunneridae</taxon>
        <taxon>Pentapetalae</taxon>
        <taxon>rosids</taxon>
        <taxon>malvids</taxon>
        <taxon>Malvales</taxon>
        <taxon>Malvaceae</taxon>
        <taxon>Malvoideae</taxon>
        <taxon>Hibiscus</taxon>
    </lineage>
</organism>
<dbReference type="AlphaFoldDB" id="A0A6A3CAB9"/>
<keyword evidence="1" id="KW-0863">Zinc-finger</keyword>
<dbReference type="Proteomes" id="UP000436088">
    <property type="component" value="Unassembled WGS sequence"/>
</dbReference>
<dbReference type="PANTHER" id="PTHR31286:SF99">
    <property type="entry name" value="DUF4283 DOMAIN-CONTAINING PROTEIN"/>
    <property type="match status" value="1"/>
</dbReference>
<evidence type="ECO:0000256" key="2">
    <source>
        <dbReference type="SAM" id="MobiDB-lite"/>
    </source>
</evidence>
<dbReference type="GO" id="GO:0003676">
    <property type="term" value="F:nucleic acid binding"/>
    <property type="evidence" value="ECO:0007669"/>
    <property type="project" value="InterPro"/>
</dbReference>
<proteinExistence type="predicted"/>
<dbReference type="PANTHER" id="PTHR31286">
    <property type="entry name" value="GLYCINE-RICH CELL WALL STRUCTURAL PROTEIN 1.8-LIKE"/>
    <property type="match status" value="1"/>
</dbReference>